<dbReference type="GO" id="GO:0008276">
    <property type="term" value="F:protein methyltransferase activity"/>
    <property type="evidence" value="ECO:0007669"/>
    <property type="project" value="TreeGrafter"/>
</dbReference>
<dbReference type="eggNOG" id="arCOG00109">
    <property type="taxonomic scope" value="Archaea"/>
</dbReference>
<dbReference type="HOGENOM" id="CLU_018398_6_2_2"/>
<dbReference type="InterPro" id="IPR052190">
    <property type="entry name" value="Euk-Arch_PrmC-MTase"/>
</dbReference>
<dbReference type="STRING" id="273075.gene:9571328"/>
<evidence type="ECO:0000256" key="1">
    <source>
        <dbReference type="ARBA" id="ARBA00022603"/>
    </source>
</evidence>
<dbReference type="AlphaFoldDB" id="Q9HLW1"/>
<dbReference type="InterPro" id="IPR007848">
    <property type="entry name" value="Small_mtfrase_dom"/>
</dbReference>
<keyword evidence="2" id="KW-0808">Transferase</keyword>
<dbReference type="GO" id="GO:0032259">
    <property type="term" value="P:methylation"/>
    <property type="evidence" value="ECO:0007669"/>
    <property type="project" value="UniProtKB-KW"/>
</dbReference>
<reference evidence="5 6" key="1">
    <citation type="journal article" date="2000" name="Nature">
        <title>The genome sequence of the thermoacidophilic scavenger Thermoplasma acidophilum.</title>
        <authorList>
            <person name="Ruepp A."/>
            <person name="Graml W."/>
            <person name="Santos-Martinez M.L."/>
            <person name="Koretke K.K."/>
            <person name="Volker C."/>
            <person name="Mewes H.W."/>
            <person name="Frishman D."/>
            <person name="Stocker S."/>
            <person name="Lupas A.N."/>
            <person name="Baumeister W."/>
        </authorList>
    </citation>
    <scope>NUCLEOTIDE SEQUENCE [LARGE SCALE GENOMIC DNA]</scope>
    <source>
        <strain evidence="6">ATCC 25905 / DSM 1728 / JCM 9062 / NBRC 15155 / AMRC-C165</strain>
    </source>
</reference>
<accession>Q9HLW1</accession>
<sequence>MHYCDLDIAECDGVYPPSEDSFLIIEYASCSGKAIEIGCGTGIVSICFLKRGCDIEAVDISDLAVECAKDNASRNGLTLKVYRSDLFSGVSGTYDTILFNAPYIPVEGEDASWSGGRNLEVVSRFLGQAREHLSASGQIYIVLSDLTDNEGMFRMMGYDYFIIKKISFEFEAIVLYKLTLKA</sequence>
<dbReference type="KEGG" id="tac:Ta0114"/>
<feature type="domain" description="Methyltransferase small" evidence="4">
    <location>
        <begin position="30"/>
        <end position="146"/>
    </location>
</feature>
<dbReference type="PaxDb" id="273075-Ta0114"/>
<dbReference type="EMBL" id="AL445063">
    <property type="protein sequence ID" value="CAC11261.1"/>
    <property type="molecule type" value="Genomic_DNA"/>
</dbReference>
<dbReference type="GO" id="GO:0008757">
    <property type="term" value="F:S-adenosylmethionine-dependent methyltransferase activity"/>
    <property type="evidence" value="ECO:0007669"/>
    <property type="project" value="TreeGrafter"/>
</dbReference>
<protein>
    <submittedName>
        <fullName evidence="5">N-methyl-transferase related protein</fullName>
    </submittedName>
</protein>
<keyword evidence="1" id="KW-0489">Methyltransferase</keyword>
<evidence type="ECO:0000256" key="3">
    <source>
        <dbReference type="ARBA" id="ARBA00022691"/>
    </source>
</evidence>
<proteinExistence type="predicted"/>
<gene>
    <name evidence="5" type="ordered locus">Ta0114</name>
</gene>
<evidence type="ECO:0000313" key="5">
    <source>
        <dbReference type="EMBL" id="CAC11261.1"/>
    </source>
</evidence>
<organism evidence="5 6">
    <name type="scientific">Thermoplasma acidophilum (strain ATCC 25905 / DSM 1728 / JCM 9062 / NBRC 15155 / AMRC-C165)</name>
    <dbReference type="NCBI Taxonomy" id="273075"/>
    <lineage>
        <taxon>Archaea</taxon>
        <taxon>Methanobacteriati</taxon>
        <taxon>Thermoplasmatota</taxon>
        <taxon>Thermoplasmata</taxon>
        <taxon>Thermoplasmatales</taxon>
        <taxon>Thermoplasmataceae</taxon>
        <taxon>Thermoplasma</taxon>
    </lineage>
</organism>
<dbReference type="NCBIfam" id="NF011529">
    <property type="entry name" value="PRK14968.1-3"/>
    <property type="match status" value="1"/>
</dbReference>
<dbReference type="Gene3D" id="3.40.50.150">
    <property type="entry name" value="Vaccinia Virus protein VP39"/>
    <property type="match status" value="1"/>
</dbReference>
<dbReference type="Pfam" id="PF05175">
    <property type="entry name" value="MTS"/>
    <property type="match status" value="1"/>
</dbReference>
<dbReference type="CDD" id="cd02440">
    <property type="entry name" value="AdoMet_MTases"/>
    <property type="match status" value="1"/>
</dbReference>
<dbReference type="SUPFAM" id="SSF53335">
    <property type="entry name" value="S-adenosyl-L-methionine-dependent methyltransferases"/>
    <property type="match status" value="1"/>
</dbReference>
<dbReference type="InterPro" id="IPR029063">
    <property type="entry name" value="SAM-dependent_MTases_sf"/>
</dbReference>
<dbReference type="PANTHER" id="PTHR45875:SF1">
    <property type="entry name" value="METHYLTRANSFERASE N6AMT1"/>
    <property type="match status" value="1"/>
</dbReference>
<dbReference type="InterPro" id="IPR004557">
    <property type="entry name" value="PrmC-related"/>
</dbReference>
<keyword evidence="3" id="KW-0949">S-adenosyl-L-methionine</keyword>
<dbReference type="NCBIfam" id="TIGR00537">
    <property type="entry name" value="hemK_rel_arch"/>
    <property type="match status" value="1"/>
</dbReference>
<evidence type="ECO:0000259" key="4">
    <source>
        <dbReference type="Pfam" id="PF05175"/>
    </source>
</evidence>
<dbReference type="FunCoup" id="Q9HLW1">
    <property type="interactions" value="61"/>
</dbReference>
<dbReference type="DNASU" id="1455767"/>
<dbReference type="PANTHER" id="PTHR45875">
    <property type="entry name" value="METHYLTRANSFERASE N6AMT1"/>
    <property type="match status" value="1"/>
</dbReference>
<dbReference type="OrthoDB" id="27149at2157"/>
<dbReference type="Proteomes" id="UP000001024">
    <property type="component" value="Chromosome"/>
</dbReference>
<evidence type="ECO:0000313" key="6">
    <source>
        <dbReference type="Proteomes" id="UP000001024"/>
    </source>
</evidence>
<dbReference type="EnsemblBacteria" id="CAC11261">
    <property type="protein sequence ID" value="CAC11261"/>
    <property type="gene ID" value="CAC11261"/>
</dbReference>
<dbReference type="GO" id="GO:0035657">
    <property type="term" value="C:eRF1 methyltransferase complex"/>
    <property type="evidence" value="ECO:0007669"/>
    <property type="project" value="TreeGrafter"/>
</dbReference>
<evidence type="ECO:0000256" key="2">
    <source>
        <dbReference type="ARBA" id="ARBA00022679"/>
    </source>
</evidence>
<dbReference type="InParanoid" id="Q9HLW1"/>
<name>Q9HLW1_THEAC</name>
<keyword evidence="6" id="KW-1185">Reference proteome</keyword>